<dbReference type="PROSITE" id="PS51708">
    <property type="entry name" value="CHAD"/>
    <property type="match status" value="1"/>
</dbReference>
<evidence type="ECO:0000259" key="1">
    <source>
        <dbReference type="PROSITE" id="PS51707"/>
    </source>
</evidence>
<accession>A0A7M2Z1V8</accession>
<dbReference type="InterPro" id="IPR007899">
    <property type="entry name" value="CHAD_dom"/>
</dbReference>
<name>A0A7M2Z1V8_9ACTN</name>
<organism evidence="3 4">
    <name type="scientific">Gaiella occulta</name>
    <dbReference type="NCBI Taxonomy" id="1002870"/>
    <lineage>
        <taxon>Bacteria</taxon>
        <taxon>Bacillati</taxon>
        <taxon>Actinomycetota</taxon>
        <taxon>Thermoleophilia</taxon>
        <taxon>Gaiellales</taxon>
        <taxon>Gaiellaceae</taxon>
        <taxon>Gaiella</taxon>
    </lineage>
</organism>
<comment type="caution">
    <text evidence="3">The sequence shown here is derived from an EMBL/GenBank/DDBJ whole genome shotgun (WGS) entry which is preliminary data.</text>
</comment>
<dbReference type="PANTHER" id="PTHR39339:SF1">
    <property type="entry name" value="CHAD DOMAIN-CONTAINING PROTEIN"/>
    <property type="match status" value="1"/>
</dbReference>
<protein>
    <submittedName>
        <fullName evidence="3">CHAD domain-containing protein</fullName>
    </submittedName>
</protein>
<reference evidence="4" key="2">
    <citation type="journal article" date="2019" name="MicrobiologyOpen">
        <title>High-quality draft genome sequence of Gaiella occulta isolated from a 150 meter deep mineral water borehole and comparison with the genome sequences of other deep-branching lineages of the phylum Actinobacteria.</title>
        <authorList>
            <person name="Severino R."/>
            <person name="Froufe H.J.C."/>
            <person name="Barroso C."/>
            <person name="Albuquerque L."/>
            <person name="Lobo-da-Cunha A."/>
            <person name="da Costa M.S."/>
            <person name="Egas C."/>
        </authorList>
    </citation>
    <scope>NUCLEOTIDE SEQUENCE [LARGE SCALE GENOMIC DNA]</scope>
    <source>
        <strain evidence="4">F2-233</strain>
    </source>
</reference>
<dbReference type="Pfam" id="PF05235">
    <property type="entry name" value="CHAD"/>
    <property type="match status" value="1"/>
</dbReference>
<proteinExistence type="predicted"/>
<dbReference type="EMBL" id="QQZY01000001">
    <property type="protein sequence ID" value="RDI75794.1"/>
    <property type="molecule type" value="Genomic_DNA"/>
</dbReference>
<dbReference type="AlphaFoldDB" id="A0A7M2Z1V8"/>
<gene>
    <name evidence="3" type="ORF">Gocc_0213</name>
</gene>
<feature type="domain" description="CYTH" evidence="1">
    <location>
        <begin position="6"/>
        <end position="184"/>
    </location>
</feature>
<feature type="domain" description="CHAD" evidence="2">
    <location>
        <begin position="195"/>
        <end position="462"/>
    </location>
</feature>
<evidence type="ECO:0000313" key="4">
    <source>
        <dbReference type="Proteomes" id="UP000254134"/>
    </source>
</evidence>
<dbReference type="PANTHER" id="PTHR39339">
    <property type="entry name" value="SLR1444 PROTEIN"/>
    <property type="match status" value="1"/>
</dbReference>
<dbReference type="OrthoDB" id="9777271at2"/>
<evidence type="ECO:0000259" key="2">
    <source>
        <dbReference type="PROSITE" id="PS51708"/>
    </source>
</evidence>
<dbReference type="SUPFAM" id="SSF55154">
    <property type="entry name" value="CYTH-like phosphatases"/>
    <property type="match status" value="1"/>
</dbReference>
<evidence type="ECO:0000313" key="3">
    <source>
        <dbReference type="EMBL" id="RDI75794.1"/>
    </source>
</evidence>
<dbReference type="Proteomes" id="UP000254134">
    <property type="component" value="Unassembled WGS sequence"/>
</dbReference>
<keyword evidence="4" id="KW-1185">Reference proteome</keyword>
<dbReference type="Pfam" id="PF01928">
    <property type="entry name" value="CYTH"/>
    <property type="match status" value="1"/>
</dbReference>
<reference evidence="3 4" key="1">
    <citation type="submission" date="2018-07" db="EMBL/GenBank/DDBJ databases">
        <title>High-quality-draft genome sequence of Gaiella occulta.</title>
        <authorList>
            <person name="Severino R."/>
            <person name="Froufe H.J.C."/>
            <person name="Rainey F.A."/>
            <person name="Barroso C."/>
            <person name="Albuquerque L."/>
            <person name="Lobo-Da-Cunha A."/>
            <person name="Da Costa M.S."/>
            <person name="Egas C."/>
        </authorList>
    </citation>
    <scope>NUCLEOTIDE SEQUENCE [LARGE SCALE GENOMIC DNA]</scope>
    <source>
        <strain evidence="3 4">F2-233</strain>
    </source>
</reference>
<dbReference type="InterPro" id="IPR038186">
    <property type="entry name" value="CHAD_dom_sf"/>
</dbReference>
<dbReference type="InterPro" id="IPR023577">
    <property type="entry name" value="CYTH_domain"/>
</dbReference>
<dbReference type="InterPro" id="IPR033469">
    <property type="entry name" value="CYTH-like_dom_sf"/>
</dbReference>
<dbReference type="SMART" id="SM00880">
    <property type="entry name" value="CHAD"/>
    <property type="match status" value="1"/>
</dbReference>
<sequence length="473" mass="52523">MRMRETLEREIKLAPGEGFVLPELGGERLPPRVFVSTYHDTPELRLAEHGVTLRHRVEDGAGLWQLKLPAGAARLELELTGTPARPPAEMLVLLTAYLRSRELVPVARLRTRREGVRVQGAEIVDDDVAVLDGQHVERRFREIEVELREGDERTLRRLAKELRRAGAKPARELRPKLYRALGLAGPAAPVAIAPDTAPREAIGLAFEQQYRALLAHDPGTRRGDDAEELHRLRVATRRLRAYLRAARPLLDLSWAESLRAELGWLGSSLGPARDLDVLLAHLRVEIAALGEDDAAYLQGLLDTLAAERAAAYVALAGALDSERYLALLDRLEAAAAPPLSGVEVPLAKLWQREARKTRRAFARLGDDPRDDELHAARIRVKRARYAADLAAHELGARGASFVSAARRLQDVLGDHQDAVVAEERIRRWLPSAPGSAFAAGRLVQRERERRAAARAAWPAAWRRLDEAARRAAR</sequence>
<dbReference type="SMART" id="SM01118">
    <property type="entry name" value="CYTH"/>
    <property type="match status" value="1"/>
</dbReference>
<dbReference type="PROSITE" id="PS51707">
    <property type="entry name" value="CYTH"/>
    <property type="match status" value="1"/>
</dbReference>
<dbReference type="Gene3D" id="1.40.20.10">
    <property type="entry name" value="CHAD domain"/>
    <property type="match status" value="1"/>
</dbReference>
<dbReference type="CDD" id="cd07374">
    <property type="entry name" value="CYTH-like_Pase"/>
    <property type="match status" value="1"/>
</dbReference>
<dbReference type="Gene3D" id="2.40.320.10">
    <property type="entry name" value="Hypothetical Protein Pfu-838710-001"/>
    <property type="match status" value="1"/>
</dbReference>